<keyword evidence="4" id="KW-1185">Reference proteome</keyword>
<dbReference type="GO" id="GO:0045945">
    <property type="term" value="P:positive regulation of transcription by RNA polymerase III"/>
    <property type="evidence" value="ECO:0007669"/>
    <property type="project" value="TreeGrafter"/>
</dbReference>
<organism evidence="3 4">
    <name type="scientific">Drosophila virilis</name>
    <name type="common">Fruit fly</name>
    <dbReference type="NCBI Taxonomy" id="7244"/>
    <lineage>
        <taxon>Eukaryota</taxon>
        <taxon>Metazoa</taxon>
        <taxon>Ecdysozoa</taxon>
        <taxon>Arthropoda</taxon>
        <taxon>Hexapoda</taxon>
        <taxon>Insecta</taxon>
        <taxon>Pterygota</taxon>
        <taxon>Neoptera</taxon>
        <taxon>Endopterygota</taxon>
        <taxon>Diptera</taxon>
        <taxon>Brachycera</taxon>
        <taxon>Muscomorpha</taxon>
        <taxon>Ephydroidea</taxon>
        <taxon>Drosophilidae</taxon>
        <taxon>Drosophila</taxon>
    </lineage>
</organism>
<dbReference type="InterPro" id="IPR019535">
    <property type="entry name" value="ICE2_C"/>
</dbReference>
<protein>
    <recommendedName>
        <fullName evidence="2">Little elongation complex subunit 2 C-terminal domain-containing protein</fullName>
    </recommendedName>
</protein>
<dbReference type="InParanoid" id="B4LZ74"/>
<evidence type="ECO:0000313" key="3">
    <source>
        <dbReference type="EMBL" id="EDW67081.1"/>
    </source>
</evidence>
<dbReference type="EMBL" id="CH940650">
    <property type="protein sequence ID" value="EDW67081.1"/>
    <property type="molecule type" value="Genomic_DNA"/>
</dbReference>
<dbReference type="GO" id="GO:0042796">
    <property type="term" value="P:snRNA transcription by RNA polymerase III"/>
    <property type="evidence" value="ECO:0007669"/>
    <property type="project" value="TreeGrafter"/>
</dbReference>
<dbReference type="PhylomeDB" id="B4LZ74"/>
<dbReference type="eggNOG" id="ENOG502QUWA">
    <property type="taxonomic scope" value="Eukaryota"/>
</dbReference>
<dbReference type="HOGENOM" id="CLU_416366_0_0_1"/>
<evidence type="ECO:0000313" key="4">
    <source>
        <dbReference type="Proteomes" id="UP000008792"/>
    </source>
</evidence>
<dbReference type="AlphaFoldDB" id="B4LZ74"/>
<dbReference type="OrthoDB" id="6288737at2759"/>
<evidence type="ECO:0000259" key="2">
    <source>
        <dbReference type="Pfam" id="PF10505"/>
    </source>
</evidence>
<dbReference type="STRING" id="7244.B4LZ74"/>
<sequence>METNLYKGSVTIFHNQPSYKVFNKSIEQADDSLFTFLNDVDSEFLKEEQQGPSQVFTSYACGFTRSDPRTQELLRRTVYDHTKQQLPYEFPNPQERYSALSAAQQAACLRLLIAWQQNLAESEDDFVVWRVTNGKRCKELQLVQKHIYDYANAQKERLYAPMKPLVMHYSKWFELRIQHLLHGLPNSSYSTHTGLPQLHQCKGLQEEAACMENIKLICRRGQVRLWPEVRLLQQELSTLRVRLERYAYAGVNDEPASQSVADVLERQLLETEEDVFVLPLDALLMLLTPGAYVDLPTEMLLHISDIPDSEYKCIEFKEPLPARNCGWHTNSRLLTQAYTAYAPANWLQFTADGVVQVPNDVPDAALNDKVQPAVYKLLPIDEDVRPMPEAKSNSALVSWRLRAGEADTEAEPALLMYSSLPIAAVRDAAANQMLGCHLIKLENKPDCGCEIMTKYELLSAWLQLKLLQTDIGHCSRISLQDLAPLLEEPLTLGALEQQLHEYYHISMPQQLSQLREFLKLLRSVTPGRYLLRYTAKYKDKFLLCQPTPEPTPNSFKLYDLLAGTSPNDINFLTQAASYLPISPKLCSRLHEQLQLLPCSFPVKVGGARRSKKKAIIKKKSKVEEQPSLVQRTRKKKPKTRESRRKNSRQRKRAAAKAQKDQDKELDKIMIL</sequence>
<feature type="domain" description="Little elongation complex subunit 2 C-terminal" evidence="2">
    <location>
        <begin position="387"/>
        <end position="601"/>
    </location>
</feature>
<dbReference type="FunCoup" id="B4LZ74">
    <property type="interactions" value="151"/>
</dbReference>
<feature type="region of interest" description="Disordered" evidence="1">
    <location>
        <begin position="611"/>
        <end position="671"/>
    </location>
</feature>
<feature type="compositionally biased region" description="Basic and acidic residues" evidence="1">
    <location>
        <begin position="657"/>
        <end position="671"/>
    </location>
</feature>
<gene>
    <name evidence="3" type="primary">Dvir\GJ23962</name>
    <name evidence="3" type="ORF">Dvir_GJ23962</name>
</gene>
<name>B4LZ74_DROVI</name>
<feature type="compositionally biased region" description="Basic residues" evidence="1">
    <location>
        <begin position="611"/>
        <end position="620"/>
    </location>
</feature>
<dbReference type="PANTHER" id="PTHR14633">
    <property type="entry name" value="LITTLE ELONGATION COMPLEX SUBUNIT 2"/>
    <property type="match status" value="1"/>
</dbReference>
<proteinExistence type="predicted"/>
<evidence type="ECO:0000256" key="1">
    <source>
        <dbReference type="SAM" id="MobiDB-lite"/>
    </source>
</evidence>
<reference evidence="3 4" key="1">
    <citation type="journal article" date="2007" name="Nature">
        <title>Evolution of genes and genomes on the Drosophila phylogeny.</title>
        <authorList>
            <consortium name="Drosophila 12 Genomes Consortium"/>
            <person name="Clark A.G."/>
            <person name="Eisen M.B."/>
            <person name="Smith D.R."/>
            <person name="Bergman C.M."/>
            <person name="Oliver B."/>
            <person name="Markow T.A."/>
            <person name="Kaufman T.C."/>
            <person name="Kellis M."/>
            <person name="Gelbart W."/>
            <person name="Iyer V.N."/>
            <person name="Pollard D.A."/>
            <person name="Sackton T.B."/>
            <person name="Larracuente A.M."/>
            <person name="Singh N.D."/>
            <person name="Abad J.P."/>
            <person name="Abt D.N."/>
            <person name="Adryan B."/>
            <person name="Aguade M."/>
            <person name="Akashi H."/>
            <person name="Anderson W.W."/>
            <person name="Aquadro C.F."/>
            <person name="Ardell D.H."/>
            <person name="Arguello R."/>
            <person name="Artieri C.G."/>
            <person name="Barbash D.A."/>
            <person name="Barker D."/>
            <person name="Barsanti P."/>
            <person name="Batterham P."/>
            <person name="Batzoglou S."/>
            <person name="Begun D."/>
            <person name="Bhutkar A."/>
            <person name="Blanco E."/>
            <person name="Bosak S.A."/>
            <person name="Bradley R.K."/>
            <person name="Brand A.D."/>
            <person name="Brent M.R."/>
            <person name="Brooks A.N."/>
            <person name="Brown R.H."/>
            <person name="Butlin R.K."/>
            <person name="Caggese C."/>
            <person name="Calvi B.R."/>
            <person name="Bernardo de Carvalho A."/>
            <person name="Caspi A."/>
            <person name="Castrezana S."/>
            <person name="Celniker S.E."/>
            <person name="Chang J.L."/>
            <person name="Chapple C."/>
            <person name="Chatterji S."/>
            <person name="Chinwalla A."/>
            <person name="Civetta A."/>
            <person name="Clifton S.W."/>
            <person name="Comeron J.M."/>
            <person name="Costello J.C."/>
            <person name="Coyne J.A."/>
            <person name="Daub J."/>
            <person name="David R.G."/>
            <person name="Delcher A.L."/>
            <person name="Delehaunty K."/>
            <person name="Do C.B."/>
            <person name="Ebling H."/>
            <person name="Edwards K."/>
            <person name="Eickbush T."/>
            <person name="Evans J.D."/>
            <person name="Filipski A."/>
            <person name="Findeiss S."/>
            <person name="Freyhult E."/>
            <person name="Fulton L."/>
            <person name="Fulton R."/>
            <person name="Garcia A.C."/>
            <person name="Gardiner A."/>
            <person name="Garfield D.A."/>
            <person name="Garvin B.E."/>
            <person name="Gibson G."/>
            <person name="Gilbert D."/>
            <person name="Gnerre S."/>
            <person name="Godfrey J."/>
            <person name="Good R."/>
            <person name="Gotea V."/>
            <person name="Gravely B."/>
            <person name="Greenberg A.J."/>
            <person name="Griffiths-Jones S."/>
            <person name="Gross S."/>
            <person name="Guigo R."/>
            <person name="Gustafson E.A."/>
            <person name="Haerty W."/>
            <person name="Hahn M.W."/>
            <person name="Halligan D.L."/>
            <person name="Halpern A.L."/>
            <person name="Halter G.M."/>
            <person name="Han M.V."/>
            <person name="Heger A."/>
            <person name="Hillier L."/>
            <person name="Hinrichs A.S."/>
            <person name="Holmes I."/>
            <person name="Hoskins R.A."/>
            <person name="Hubisz M.J."/>
            <person name="Hultmark D."/>
            <person name="Huntley M.A."/>
            <person name="Jaffe D.B."/>
            <person name="Jagadeeshan S."/>
            <person name="Jeck W.R."/>
            <person name="Johnson J."/>
            <person name="Jones C.D."/>
            <person name="Jordan W.C."/>
            <person name="Karpen G.H."/>
            <person name="Kataoka E."/>
            <person name="Keightley P.D."/>
            <person name="Kheradpour P."/>
            <person name="Kirkness E.F."/>
            <person name="Koerich L.B."/>
            <person name="Kristiansen K."/>
            <person name="Kudrna D."/>
            <person name="Kulathinal R.J."/>
            <person name="Kumar S."/>
            <person name="Kwok R."/>
            <person name="Lander E."/>
            <person name="Langley C.H."/>
            <person name="Lapoint R."/>
            <person name="Lazzaro B.P."/>
            <person name="Lee S.J."/>
            <person name="Levesque L."/>
            <person name="Li R."/>
            <person name="Lin C.F."/>
            <person name="Lin M.F."/>
            <person name="Lindblad-Toh K."/>
            <person name="Llopart A."/>
            <person name="Long M."/>
            <person name="Low L."/>
            <person name="Lozovsky E."/>
            <person name="Lu J."/>
            <person name="Luo M."/>
            <person name="Machado C.A."/>
            <person name="Makalowski W."/>
            <person name="Marzo M."/>
            <person name="Matsuda M."/>
            <person name="Matzkin L."/>
            <person name="McAllister B."/>
            <person name="McBride C.S."/>
            <person name="McKernan B."/>
            <person name="McKernan K."/>
            <person name="Mendez-Lago M."/>
            <person name="Minx P."/>
            <person name="Mollenhauer M.U."/>
            <person name="Montooth K."/>
            <person name="Mount S.M."/>
            <person name="Mu X."/>
            <person name="Myers E."/>
            <person name="Negre B."/>
            <person name="Newfeld S."/>
            <person name="Nielsen R."/>
            <person name="Noor M.A."/>
            <person name="O'Grady P."/>
            <person name="Pachter L."/>
            <person name="Papaceit M."/>
            <person name="Parisi M.J."/>
            <person name="Parisi M."/>
            <person name="Parts L."/>
            <person name="Pedersen J.S."/>
            <person name="Pesole G."/>
            <person name="Phillippy A.M."/>
            <person name="Ponting C.P."/>
            <person name="Pop M."/>
            <person name="Porcelli D."/>
            <person name="Powell J.R."/>
            <person name="Prohaska S."/>
            <person name="Pruitt K."/>
            <person name="Puig M."/>
            <person name="Quesneville H."/>
            <person name="Ram K.R."/>
            <person name="Rand D."/>
            <person name="Rasmussen M.D."/>
            <person name="Reed L.K."/>
            <person name="Reenan R."/>
            <person name="Reily A."/>
            <person name="Remington K.A."/>
            <person name="Rieger T.T."/>
            <person name="Ritchie M.G."/>
            <person name="Robin C."/>
            <person name="Rogers Y.H."/>
            <person name="Rohde C."/>
            <person name="Rozas J."/>
            <person name="Rubenfield M.J."/>
            <person name="Ruiz A."/>
            <person name="Russo S."/>
            <person name="Salzberg S.L."/>
            <person name="Sanchez-Gracia A."/>
            <person name="Saranga D.J."/>
            <person name="Sato H."/>
            <person name="Schaeffer S.W."/>
            <person name="Schatz M.C."/>
            <person name="Schlenke T."/>
            <person name="Schwartz R."/>
            <person name="Segarra C."/>
            <person name="Singh R.S."/>
            <person name="Sirot L."/>
            <person name="Sirota M."/>
            <person name="Sisneros N.B."/>
            <person name="Smith C.D."/>
            <person name="Smith T.F."/>
            <person name="Spieth J."/>
            <person name="Stage D.E."/>
            <person name="Stark A."/>
            <person name="Stephan W."/>
            <person name="Strausberg R.L."/>
            <person name="Strempel S."/>
            <person name="Sturgill D."/>
            <person name="Sutton G."/>
            <person name="Sutton G.G."/>
            <person name="Tao W."/>
            <person name="Teichmann S."/>
            <person name="Tobari Y.N."/>
            <person name="Tomimura Y."/>
            <person name="Tsolas J.M."/>
            <person name="Valente V.L."/>
            <person name="Venter E."/>
            <person name="Venter J.C."/>
            <person name="Vicario S."/>
            <person name="Vieira F.G."/>
            <person name="Vilella A.J."/>
            <person name="Villasante A."/>
            <person name="Walenz B."/>
            <person name="Wang J."/>
            <person name="Wasserman M."/>
            <person name="Watts T."/>
            <person name="Wilson D."/>
            <person name="Wilson R.K."/>
            <person name="Wing R.A."/>
            <person name="Wolfner M.F."/>
            <person name="Wong A."/>
            <person name="Wong G.K."/>
            <person name="Wu C.I."/>
            <person name="Wu G."/>
            <person name="Yamamoto D."/>
            <person name="Yang H.P."/>
            <person name="Yang S.P."/>
            <person name="Yorke J.A."/>
            <person name="Yoshida K."/>
            <person name="Zdobnov E."/>
            <person name="Zhang P."/>
            <person name="Zhang Y."/>
            <person name="Zimin A.V."/>
            <person name="Baldwin J."/>
            <person name="Abdouelleil A."/>
            <person name="Abdulkadir J."/>
            <person name="Abebe A."/>
            <person name="Abera B."/>
            <person name="Abreu J."/>
            <person name="Acer S.C."/>
            <person name="Aftuck L."/>
            <person name="Alexander A."/>
            <person name="An P."/>
            <person name="Anderson E."/>
            <person name="Anderson S."/>
            <person name="Arachi H."/>
            <person name="Azer M."/>
            <person name="Bachantsang P."/>
            <person name="Barry A."/>
            <person name="Bayul T."/>
            <person name="Berlin A."/>
            <person name="Bessette D."/>
            <person name="Bloom T."/>
            <person name="Blye J."/>
            <person name="Boguslavskiy L."/>
            <person name="Bonnet C."/>
            <person name="Boukhgalter B."/>
            <person name="Bourzgui I."/>
            <person name="Brown A."/>
            <person name="Cahill P."/>
            <person name="Channer S."/>
            <person name="Cheshatsang Y."/>
            <person name="Chuda L."/>
            <person name="Citroen M."/>
            <person name="Collymore A."/>
            <person name="Cooke P."/>
            <person name="Costello M."/>
            <person name="D'Aco K."/>
            <person name="Daza R."/>
            <person name="De Haan G."/>
            <person name="DeGray S."/>
            <person name="DeMaso C."/>
            <person name="Dhargay N."/>
            <person name="Dooley K."/>
            <person name="Dooley E."/>
            <person name="Doricent M."/>
            <person name="Dorje P."/>
            <person name="Dorjee K."/>
            <person name="Dupes A."/>
            <person name="Elong R."/>
            <person name="Falk J."/>
            <person name="Farina A."/>
            <person name="Faro S."/>
            <person name="Ferguson D."/>
            <person name="Fisher S."/>
            <person name="Foley C.D."/>
            <person name="Franke A."/>
            <person name="Friedrich D."/>
            <person name="Gadbois L."/>
            <person name="Gearin G."/>
            <person name="Gearin C.R."/>
            <person name="Giannoukos G."/>
            <person name="Goode T."/>
            <person name="Graham J."/>
            <person name="Grandbois E."/>
            <person name="Grewal S."/>
            <person name="Gyaltsen K."/>
            <person name="Hafez N."/>
            <person name="Hagos B."/>
            <person name="Hall J."/>
            <person name="Henson C."/>
            <person name="Hollinger A."/>
            <person name="Honan T."/>
            <person name="Huard M.D."/>
            <person name="Hughes L."/>
            <person name="Hurhula B."/>
            <person name="Husby M.E."/>
            <person name="Kamat A."/>
            <person name="Kanga B."/>
            <person name="Kashin S."/>
            <person name="Khazanovich D."/>
            <person name="Kisner P."/>
            <person name="Lance K."/>
            <person name="Lara M."/>
            <person name="Lee W."/>
            <person name="Lennon N."/>
            <person name="Letendre F."/>
            <person name="LeVine R."/>
            <person name="Lipovsky A."/>
            <person name="Liu X."/>
            <person name="Liu J."/>
            <person name="Liu S."/>
            <person name="Lokyitsang T."/>
            <person name="Lokyitsang Y."/>
            <person name="Lubonja R."/>
            <person name="Lui A."/>
            <person name="MacDonald P."/>
            <person name="Magnisalis V."/>
            <person name="Maru K."/>
            <person name="Matthews C."/>
            <person name="McCusker W."/>
            <person name="McDonough S."/>
            <person name="Mehta T."/>
            <person name="Meldrim J."/>
            <person name="Meneus L."/>
            <person name="Mihai O."/>
            <person name="Mihalev A."/>
            <person name="Mihova T."/>
            <person name="Mittelman R."/>
            <person name="Mlenga V."/>
            <person name="Montmayeur A."/>
            <person name="Mulrain L."/>
            <person name="Navidi A."/>
            <person name="Naylor J."/>
            <person name="Negash T."/>
            <person name="Nguyen T."/>
            <person name="Nguyen N."/>
            <person name="Nicol R."/>
            <person name="Norbu C."/>
            <person name="Norbu N."/>
            <person name="Novod N."/>
            <person name="O'Neill B."/>
            <person name="Osman S."/>
            <person name="Markiewicz E."/>
            <person name="Oyono O.L."/>
            <person name="Patti C."/>
            <person name="Phunkhang P."/>
            <person name="Pierre F."/>
            <person name="Priest M."/>
            <person name="Raghuraman S."/>
            <person name="Rege F."/>
            <person name="Reyes R."/>
            <person name="Rise C."/>
            <person name="Rogov P."/>
            <person name="Ross K."/>
            <person name="Ryan E."/>
            <person name="Settipalli S."/>
            <person name="Shea T."/>
            <person name="Sherpa N."/>
            <person name="Shi L."/>
            <person name="Shih D."/>
            <person name="Sparrow T."/>
            <person name="Spaulding J."/>
            <person name="Stalker J."/>
            <person name="Stange-Thomann N."/>
            <person name="Stavropoulos S."/>
            <person name="Stone C."/>
            <person name="Strader C."/>
            <person name="Tesfaye S."/>
            <person name="Thomson T."/>
            <person name="Thoulutsang Y."/>
            <person name="Thoulutsang D."/>
            <person name="Topham K."/>
            <person name="Topping I."/>
            <person name="Tsamla T."/>
            <person name="Vassiliev H."/>
            <person name="Vo A."/>
            <person name="Wangchuk T."/>
            <person name="Wangdi T."/>
            <person name="Weiand M."/>
            <person name="Wilkinson J."/>
            <person name="Wilson A."/>
            <person name="Yadav S."/>
            <person name="Young G."/>
            <person name="Yu Q."/>
            <person name="Zembek L."/>
            <person name="Zhong D."/>
            <person name="Zimmer A."/>
            <person name="Zwirko Z."/>
            <person name="Jaffe D.B."/>
            <person name="Alvarez P."/>
            <person name="Brockman W."/>
            <person name="Butler J."/>
            <person name="Chin C."/>
            <person name="Gnerre S."/>
            <person name="Grabherr M."/>
            <person name="Kleber M."/>
            <person name="Mauceli E."/>
            <person name="MacCallum I."/>
        </authorList>
    </citation>
    <scope>NUCLEOTIDE SEQUENCE [LARGE SCALE GENOMIC DNA]</scope>
    <source>
        <strain evidence="4">Tucson 15010-1051.87</strain>
    </source>
</reference>
<dbReference type="PANTHER" id="PTHR14633:SF3">
    <property type="entry name" value="LITTLE ELONGATION COMPLEX SUBUNIT 2"/>
    <property type="match status" value="1"/>
</dbReference>
<dbReference type="GO" id="GO:0042795">
    <property type="term" value="P:snRNA transcription by RNA polymerase II"/>
    <property type="evidence" value="ECO:0007669"/>
    <property type="project" value="TreeGrafter"/>
</dbReference>
<accession>B4LZ74</accession>
<feature type="compositionally biased region" description="Basic residues" evidence="1">
    <location>
        <begin position="631"/>
        <end position="654"/>
    </location>
</feature>
<dbReference type="OMA" id="CGCEIMT"/>
<dbReference type="GO" id="GO:0008023">
    <property type="term" value="C:transcription elongation factor complex"/>
    <property type="evidence" value="ECO:0007669"/>
    <property type="project" value="InterPro"/>
</dbReference>
<dbReference type="Pfam" id="PF10505">
    <property type="entry name" value="NARG2_C"/>
    <property type="match status" value="1"/>
</dbReference>
<dbReference type="Proteomes" id="UP000008792">
    <property type="component" value="Unassembled WGS sequence"/>
</dbReference>
<dbReference type="KEGG" id="dvi:6629651"/>